<evidence type="ECO:0000256" key="15">
    <source>
        <dbReference type="SAM" id="Phobius"/>
    </source>
</evidence>
<dbReference type="InterPro" id="IPR005467">
    <property type="entry name" value="His_kinase_dom"/>
</dbReference>
<evidence type="ECO:0000256" key="13">
    <source>
        <dbReference type="ARBA" id="ARBA00023012"/>
    </source>
</evidence>
<evidence type="ECO:0000256" key="12">
    <source>
        <dbReference type="ARBA" id="ARBA00022989"/>
    </source>
</evidence>
<reference evidence="18" key="1">
    <citation type="submission" date="2020-09" db="EMBL/GenBank/DDBJ databases">
        <title>A novel bacterium of genus Neiella, isolated from South China Sea.</title>
        <authorList>
            <person name="Huang H."/>
            <person name="Mo K."/>
            <person name="Hu Y."/>
        </authorList>
    </citation>
    <scope>NUCLEOTIDE SEQUENCE</scope>
    <source>
        <strain evidence="18">HB171785</strain>
    </source>
</reference>
<dbReference type="SMART" id="SM00387">
    <property type="entry name" value="HATPase_c"/>
    <property type="match status" value="1"/>
</dbReference>
<feature type="domain" description="HAMP" evidence="17">
    <location>
        <begin position="235"/>
        <end position="287"/>
    </location>
</feature>
<dbReference type="Pfam" id="PF00512">
    <property type="entry name" value="HisKA"/>
    <property type="match status" value="1"/>
</dbReference>
<dbReference type="RefSeq" id="WP_191143923.1">
    <property type="nucleotide sequence ID" value="NZ_JACXAF010000005.1"/>
</dbReference>
<evidence type="ECO:0000313" key="18">
    <source>
        <dbReference type="EMBL" id="MBD1388820.1"/>
    </source>
</evidence>
<keyword evidence="11" id="KW-0067">ATP-binding</keyword>
<dbReference type="PANTHER" id="PTHR44936">
    <property type="entry name" value="SENSOR PROTEIN CREC"/>
    <property type="match status" value="1"/>
</dbReference>
<evidence type="ECO:0000256" key="2">
    <source>
        <dbReference type="ARBA" id="ARBA00004429"/>
    </source>
</evidence>
<evidence type="ECO:0000256" key="11">
    <source>
        <dbReference type="ARBA" id="ARBA00022840"/>
    </source>
</evidence>
<accession>A0A8J6QGC3</accession>
<keyword evidence="6" id="KW-0597">Phosphoprotein</keyword>
<keyword evidence="4" id="KW-1003">Cell membrane</keyword>
<dbReference type="Gene3D" id="1.10.287.130">
    <property type="match status" value="1"/>
</dbReference>
<dbReference type="GO" id="GO:0005524">
    <property type="term" value="F:ATP binding"/>
    <property type="evidence" value="ECO:0007669"/>
    <property type="project" value="UniProtKB-KW"/>
</dbReference>
<keyword evidence="5" id="KW-0997">Cell inner membrane</keyword>
<evidence type="ECO:0000256" key="6">
    <source>
        <dbReference type="ARBA" id="ARBA00022553"/>
    </source>
</evidence>
<keyword evidence="7" id="KW-0808">Transferase</keyword>
<evidence type="ECO:0000256" key="1">
    <source>
        <dbReference type="ARBA" id="ARBA00000085"/>
    </source>
</evidence>
<dbReference type="Pfam" id="PF02518">
    <property type="entry name" value="HATPase_c"/>
    <property type="match status" value="1"/>
</dbReference>
<dbReference type="GO" id="GO:0005886">
    <property type="term" value="C:plasma membrane"/>
    <property type="evidence" value="ECO:0007669"/>
    <property type="project" value="UniProtKB-SubCell"/>
</dbReference>
<evidence type="ECO:0000313" key="19">
    <source>
        <dbReference type="Proteomes" id="UP000638014"/>
    </source>
</evidence>
<feature type="transmembrane region" description="Helical" evidence="15">
    <location>
        <begin position="216"/>
        <end position="234"/>
    </location>
</feature>
<dbReference type="InterPro" id="IPR050980">
    <property type="entry name" value="2C_sensor_his_kinase"/>
</dbReference>
<dbReference type="CDD" id="cd00082">
    <property type="entry name" value="HisKA"/>
    <property type="match status" value="1"/>
</dbReference>
<keyword evidence="9" id="KW-0547">Nucleotide-binding</keyword>
<evidence type="ECO:0000256" key="7">
    <source>
        <dbReference type="ARBA" id="ARBA00022679"/>
    </source>
</evidence>
<name>A0A8J6QGC3_9GAMM</name>
<keyword evidence="13" id="KW-0902">Two-component regulatory system</keyword>
<comment type="caution">
    <text evidence="18">The sequence shown here is derived from an EMBL/GenBank/DDBJ whole genome shotgun (WGS) entry which is preliminary data.</text>
</comment>
<dbReference type="SMART" id="SM00304">
    <property type="entry name" value="HAMP"/>
    <property type="match status" value="1"/>
</dbReference>
<dbReference type="InterPro" id="IPR003594">
    <property type="entry name" value="HATPase_dom"/>
</dbReference>
<gene>
    <name evidence="18" type="ORF">IC617_05215</name>
</gene>
<dbReference type="Pfam" id="PF00672">
    <property type="entry name" value="HAMP"/>
    <property type="match status" value="1"/>
</dbReference>
<dbReference type="InterPro" id="IPR004358">
    <property type="entry name" value="Sig_transdc_His_kin-like_C"/>
</dbReference>
<evidence type="ECO:0000259" key="16">
    <source>
        <dbReference type="PROSITE" id="PS50109"/>
    </source>
</evidence>
<evidence type="ECO:0000256" key="4">
    <source>
        <dbReference type="ARBA" id="ARBA00022475"/>
    </source>
</evidence>
<dbReference type="PROSITE" id="PS50885">
    <property type="entry name" value="HAMP"/>
    <property type="match status" value="1"/>
</dbReference>
<evidence type="ECO:0000256" key="9">
    <source>
        <dbReference type="ARBA" id="ARBA00022741"/>
    </source>
</evidence>
<evidence type="ECO:0000256" key="8">
    <source>
        <dbReference type="ARBA" id="ARBA00022692"/>
    </source>
</evidence>
<dbReference type="SUPFAM" id="SSF55874">
    <property type="entry name" value="ATPase domain of HSP90 chaperone/DNA topoisomerase II/histidine kinase"/>
    <property type="match status" value="1"/>
</dbReference>
<dbReference type="SUPFAM" id="SSF47384">
    <property type="entry name" value="Homodimeric domain of signal transducing histidine kinase"/>
    <property type="match status" value="1"/>
</dbReference>
<keyword evidence="19" id="KW-1185">Reference proteome</keyword>
<dbReference type="EMBL" id="JACXAF010000005">
    <property type="protein sequence ID" value="MBD1388820.1"/>
    <property type="molecule type" value="Genomic_DNA"/>
</dbReference>
<organism evidence="18 19">
    <name type="scientific">Neiella litorisoli</name>
    <dbReference type="NCBI Taxonomy" id="2771431"/>
    <lineage>
        <taxon>Bacteria</taxon>
        <taxon>Pseudomonadati</taxon>
        <taxon>Pseudomonadota</taxon>
        <taxon>Gammaproteobacteria</taxon>
        <taxon>Alteromonadales</taxon>
        <taxon>Echinimonadaceae</taxon>
        <taxon>Neiella</taxon>
    </lineage>
</organism>
<dbReference type="Proteomes" id="UP000638014">
    <property type="component" value="Unassembled WGS sequence"/>
</dbReference>
<evidence type="ECO:0000256" key="10">
    <source>
        <dbReference type="ARBA" id="ARBA00022777"/>
    </source>
</evidence>
<proteinExistence type="predicted"/>
<comment type="subcellular location">
    <subcellularLocation>
        <location evidence="2">Cell inner membrane</location>
        <topology evidence="2">Multi-pass membrane protein</topology>
    </subcellularLocation>
</comment>
<dbReference type="PANTHER" id="PTHR44936:SF5">
    <property type="entry name" value="SENSOR HISTIDINE KINASE ENVZ"/>
    <property type="match status" value="1"/>
</dbReference>
<dbReference type="CDD" id="cd06225">
    <property type="entry name" value="HAMP"/>
    <property type="match status" value="1"/>
</dbReference>
<keyword evidence="14 15" id="KW-0472">Membrane</keyword>
<dbReference type="SMART" id="SM00388">
    <property type="entry name" value="HisKA"/>
    <property type="match status" value="1"/>
</dbReference>
<dbReference type="InterPro" id="IPR003661">
    <property type="entry name" value="HisK_dim/P_dom"/>
</dbReference>
<evidence type="ECO:0000256" key="14">
    <source>
        <dbReference type="ARBA" id="ARBA00023136"/>
    </source>
</evidence>
<dbReference type="InterPro" id="IPR036097">
    <property type="entry name" value="HisK_dim/P_sf"/>
</dbReference>
<dbReference type="EC" id="2.7.13.3" evidence="3"/>
<evidence type="ECO:0000259" key="17">
    <source>
        <dbReference type="PROSITE" id="PS50885"/>
    </source>
</evidence>
<dbReference type="InterPro" id="IPR036890">
    <property type="entry name" value="HATPase_C_sf"/>
</dbReference>
<dbReference type="Gene3D" id="3.30.565.10">
    <property type="entry name" value="Histidine kinase-like ATPase, C-terminal domain"/>
    <property type="match status" value="1"/>
</dbReference>
<keyword evidence="8 15" id="KW-0812">Transmembrane</keyword>
<protein>
    <recommendedName>
        <fullName evidence="3">histidine kinase</fullName>
        <ecNumber evidence="3">2.7.13.3</ecNumber>
    </recommendedName>
</protein>
<keyword evidence="12 15" id="KW-1133">Transmembrane helix</keyword>
<dbReference type="PRINTS" id="PR00344">
    <property type="entry name" value="BCTRLSENSOR"/>
</dbReference>
<feature type="domain" description="Histidine kinase" evidence="16">
    <location>
        <begin position="295"/>
        <end position="493"/>
    </location>
</feature>
<feature type="transmembrane region" description="Helical" evidence="15">
    <location>
        <begin position="27"/>
        <end position="48"/>
    </location>
</feature>
<dbReference type="AlphaFoldDB" id="A0A8J6QGC3"/>
<sequence>MSLPPKSNLSMIDLLQRWSPKSLPARVVLLVLFAVICSQLLISTLWYAQQQRQENEGLSAASQWMAEQIAITINNFANMPALERERVLQALTNTGNSRFFLMLSDHYQAIPAAPETPQRTIVKQTLAEYFIAALHPGRPAQISINSNQQLQTQDSNIHMSAQAFTWAKRSLLLPIENAPIITVQVPMPDQQWLLLATLMPEPYIQLQPLQFAVPQWGFMLLSTVVLVIIVMITTRRLIRPLNQLAQAADLLGRDIDSPPISESGSIEVTMAARAFNAMQGRLQRFIKDREDLFSAISHDLKTPITRMRLRAELLEDDEHRERFIANLDELDLMVKGALQSVKDSDIHENPEPVDIDHLLQTIKLDLAKDSWRMKISGTTKYPFVGKPLALKRVLSNLTDNAIKYGDSVHVIVRDREDNLYLYFHDQGPGVPTLDRERVFEPYVRLDTSANREGGSGLGLGIVRNIVHGHGGQIALNNHPHGGLVVRVLLPRQLAFKENN</sequence>
<dbReference type="PROSITE" id="PS50109">
    <property type="entry name" value="HIS_KIN"/>
    <property type="match status" value="1"/>
</dbReference>
<keyword evidence="10" id="KW-0418">Kinase</keyword>
<dbReference type="CDD" id="cd00075">
    <property type="entry name" value="HATPase"/>
    <property type="match status" value="1"/>
</dbReference>
<evidence type="ECO:0000256" key="3">
    <source>
        <dbReference type="ARBA" id="ARBA00012438"/>
    </source>
</evidence>
<dbReference type="InterPro" id="IPR003660">
    <property type="entry name" value="HAMP_dom"/>
</dbReference>
<dbReference type="GO" id="GO:0000155">
    <property type="term" value="F:phosphorelay sensor kinase activity"/>
    <property type="evidence" value="ECO:0007669"/>
    <property type="project" value="InterPro"/>
</dbReference>
<comment type="catalytic activity">
    <reaction evidence="1">
        <text>ATP + protein L-histidine = ADP + protein N-phospho-L-histidine.</text>
        <dbReference type="EC" id="2.7.13.3"/>
    </reaction>
</comment>
<evidence type="ECO:0000256" key="5">
    <source>
        <dbReference type="ARBA" id="ARBA00022519"/>
    </source>
</evidence>